<dbReference type="Proteomes" id="UP000234914">
    <property type="component" value="Unassembled WGS sequence"/>
</dbReference>
<dbReference type="KEGG" id="mos:AXE82_00145"/>
<dbReference type="EMBL" id="PKJS01000005">
    <property type="protein sequence ID" value="PKZ69162.1"/>
    <property type="molecule type" value="Genomic_DNA"/>
</dbReference>
<proteinExistence type="predicted"/>
<name>A0A109WB09_FAUOS</name>
<comment type="caution">
    <text evidence="1">The sequence shown here is derived from an EMBL/GenBank/DDBJ whole genome shotgun (WGS) entry which is preliminary data.</text>
</comment>
<sequence>MVWEKTVRLQLAALKTCSSYLVTFNHTVGFQIAINANIRYHGLSFIMPANPIAPQSEKPD</sequence>
<evidence type="ECO:0000313" key="2">
    <source>
        <dbReference type="Proteomes" id="UP000234914"/>
    </source>
</evidence>
<dbReference type="AlphaFoldDB" id="A0A109WB09"/>
<organism evidence="1 2">
    <name type="scientific">Faucicola osloensis</name>
    <name type="common">Moraxella osloensis</name>
    <dbReference type="NCBI Taxonomy" id="34062"/>
    <lineage>
        <taxon>Bacteria</taxon>
        <taxon>Pseudomonadati</taxon>
        <taxon>Pseudomonadota</taxon>
        <taxon>Gammaproteobacteria</taxon>
        <taxon>Moraxellales</taxon>
        <taxon>Moraxellaceae</taxon>
        <taxon>Faucicola</taxon>
    </lineage>
</organism>
<protein>
    <submittedName>
        <fullName evidence="1">Uncharacterized protein</fullName>
    </submittedName>
</protein>
<evidence type="ECO:0000313" key="1">
    <source>
        <dbReference type="EMBL" id="PKZ69162.1"/>
    </source>
</evidence>
<gene>
    <name evidence="1" type="ORF">CYJ96_05100</name>
</gene>
<accession>A0A109WB09</accession>
<reference evidence="1 2" key="1">
    <citation type="submission" date="2017-12" db="EMBL/GenBank/DDBJ databases">
        <title>Phylogenetic diversity of female urinary microbiome.</title>
        <authorList>
            <person name="Thomas-White K."/>
            <person name="Wolfe A.J."/>
        </authorList>
    </citation>
    <scope>NUCLEOTIDE SEQUENCE [LARGE SCALE GENOMIC DNA]</scope>
    <source>
        <strain evidence="1 2">UMB0416</strain>
    </source>
</reference>